<dbReference type="Proteomes" id="UP001167831">
    <property type="component" value="Unassembled WGS sequence"/>
</dbReference>
<evidence type="ECO:0000313" key="3">
    <source>
        <dbReference type="Proteomes" id="UP001167831"/>
    </source>
</evidence>
<protein>
    <submittedName>
        <fullName evidence="2">Uncharacterized protein</fullName>
    </submittedName>
</protein>
<comment type="caution">
    <text evidence="2">The sequence shown here is derived from an EMBL/GenBank/DDBJ whole genome shotgun (WGS) entry which is preliminary data.</text>
</comment>
<gene>
    <name evidence="1" type="ORF">QVN81_06840</name>
    <name evidence="2" type="ORF">QVN84_11960</name>
</gene>
<evidence type="ECO:0000313" key="2">
    <source>
        <dbReference type="EMBL" id="MDN0026223.1"/>
    </source>
</evidence>
<dbReference type="RefSeq" id="WP_289825254.1">
    <property type="nucleotide sequence ID" value="NZ_JAUEIE010000005.1"/>
</dbReference>
<organism evidence="2 4">
    <name type="scientific">Leyella lascolaii</name>
    <dbReference type="NCBI Taxonomy" id="1776379"/>
    <lineage>
        <taxon>Bacteria</taxon>
        <taxon>Pseudomonadati</taxon>
        <taxon>Bacteroidota</taxon>
        <taxon>Bacteroidia</taxon>
        <taxon>Bacteroidales</taxon>
        <taxon>Prevotellaceae</taxon>
        <taxon>Leyella</taxon>
    </lineage>
</organism>
<dbReference type="AlphaFoldDB" id="A0AAW7JK42"/>
<evidence type="ECO:0000313" key="4">
    <source>
        <dbReference type="Proteomes" id="UP001168478"/>
    </source>
</evidence>
<sequence>MDNEKLQINLAPGMSKAELVIREGAAAKELEPKAPVKTNLKGVIGAVVEYLKKRINTGQFEQKDCLVLVNRESIEITLITNEADEYRRGEITGKLSYNPKFIEFGINGGKVWTPTELGLFIKMNRAFFADRNENMKLVSSLMNFTADVNNKIERAVKENGNRTDNFAQVVNSNLPESFTIQMPIFKGMQPETIEVETFAQVNGREVAFVLLSPGAQVTLEDLRDKVIDEQLEQIREIAPEIAIIEV</sequence>
<accession>A0AAW7JK42</accession>
<name>A0AAW7JK42_9BACT</name>
<reference evidence="2" key="1">
    <citation type="submission" date="2023-06" db="EMBL/GenBank/DDBJ databases">
        <authorList>
            <person name="Zeman M."/>
            <person name="Kubasova T."/>
            <person name="Jahodarova E."/>
            <person name="Nykrynova M."/>
            <person name="Rychlik I."/>
        </authorList>
    </citation>
    <scope>NUCLEOTIDE SEQUENCE</scope>
    <source>
        <strain evidence="2">ET15</strain>
        <strain evidence="1">ET37</strain>
    </source>
</reference>
<dbReference type="EMBL" id="JAUEIF010000014">
    <property type="protein sequence ID" value="MDN0026223.1"/>
    <property type="molecule type" value="Genomic_DNA"/>
</dbReference>
<reference evidence="2" key="2">
    <citation type="submission" date="2023-08" db="EMBL/GenBank/DDBJ databases">
        <title>Identification and characterization of horizontal gene transfer across gut microbiota members of farm animals based on homology search.</title>
        <authorList>
            <person name="Schwarzerova J."/>
            <person name="Nykrynova M."/>
            <person name="Jureckova K."/>
            <person name="Cejkova D."/>
            <person name="Rychlik I."/>
        </authorList>
    </citation>
    <scope>NUCLEOTIDE SEQUENCE</scope>
    <source>
        <strain evidence="2">ET15</strain>
        <strain evidence="1">ET37</strain>
    </source>
</reference>
<dbReference type="EMBL" id="JAUEIE010000005">
    <property type="protein sequence ID" value="MDN0022741.1"/>
    <property type="molecule type" value="Genomic_DNA"/>
</dbReference>
<dbReference type="Proteomes" id="UP001168478">
    <property type="component" value="Unassembled WGS sequence"/>
</dbReference>
<proteinExistence type="predicted"/>
<keyword evidence="3" id="KW-1185">Reference proteome</keyword>
<evidence type="ECO:0000313" key="1">
    <source>
        <dbReference type="EMBL" id="MDN0022741.1"/>
    </source>
</evidence>